<dbReference type="Pfam" id="PF02518">
    <property type="entry name" value="HATPase_c"/>
    <property type="match status" value="1"/>
</dbReference>
<keyword evidence="4" id="KW-1185">Reference proteome</keyword>
<protein>
    <submittedName>
        <fullName evidence="3">Sensor histidine kinase</fullName>
    </submittedName>
</protein>
<dbReference type="GO" id="GO:0016020">
    <property type="term" value="C:membrane"/>
    <property type="evidence" value="ECO:0007669"/>
    <property type="project" value="InterPro"/>
</dbReference>
<dbReference type="Proteomes" id="UP001059380">
    <property type="component" value="Chromosome"/>
</dbReference>
<feature type="transmembrane region" description="Helical" evidence="1">
    <location>
        <begin position="44"/>
        <end position="63"/>
    </location>
</feature>
<dbReference type="InterPro" id="IPR003594">
    <property type="entry name" value="HATPase_dom"/>
</dbReference>
<organism evidence="3 4">
    <name type="scientific">Occallatibacter riparius</name>
    <dbReference type="NCBI Taxonomy" id="1002689"/>
    <lineage>
        <taxon>Bacteria</taxon>
        <taxon>Pseudomonadati</taxon>
        <taxon>Acidobacteriota</taxon>
        <taxon>Terriglobia</taxon>
        <taxon>Terriglobales</taxon>
        <taxon>Acidobacteriaceae</taxon>
        <taxon>Occallatibacter</taxon>
    </lineage>
</organism>
<dbReference type="SUPFAM" id="SSF55874">
    <property type="entry name" value="ATPase domain of HSP90 chaperone/DNA topoisomerase II/histidine kinase"/>
    <property type="match status" value="1"/>
</dbReference>
<evidence type="ECO:0000313" key="4">
    <source>
        <dbReference type="Proteomes" id="UP001059380"/>
    </source>
</evidence>
<dbReference type="GO" id="GO:0000155">
    <property type="term" value="F:phosphorelay sensor kinase activity"/>
    <property type="evidence" value="ECO:0007669"/>
    <property type="project" value="InterPro"/>
</dbReference>
<dbReference type="InterPro" id="IPR050640">
    <property type="entry name" value="Bact_2-comp_sensor_kinase"/>
</dbReference>
<dbReference type="AlphaFoldDB" id="A0A9J7BM52"/>
<gene>
    <name evidence="3" type="ORF">MOP44_20055</name>
</gene>
<sequence length="378" mass="42427">MSRRIRSILWVWFGWTITGLFYIVQDTVPRLYRGGAVPWKYVFVGWMTGMYVCAGLTPALLWLSNRWPIERRVLYAGWHLCFSVIFSILASTLEVPFLLLLGVFPVHGPPPSLVAGIRIFLGFGLQGGIIRYWAVIALHTVYRSQKNAKRREREAYELKVHASELAQQLATAQLSSLKMQLQPHFLFNTLGAIMVLIQQQKTAQAEAMVEKLGDLLRLTLEDVEAQEVPLWRELEFLRLYLSIEQVRFADRLHVEIAPSTTLSDVLVPHMVLQPIVENAVRHGLGQSEEPVTIKVLATSSNETLRLIVSDDGPGLLSSRPGRLGIGLTNTRNRLSRLYGESAHLSIEPASGRGVRVAIVLPMRTVPSEAALTEDSRCD</sequence>
<feature type="transmembrane region" description="Helical" evidence="1">
    <location>
        <begin position="75"/>
        <end position="99"/>
    </location>
</feature>
<dbReference type="SMART" id="SM00387">
    <property type="entry name" value="HATPase_c"/>
    <property type="match status" value="1"/>
</dbReference>
<proteinExistence type="predicted"/>
<dbReference type="EMBL" id="CP093313">
    <property type="protein sequence ID" value="UWZ82850.1"/>
    <property type="molecule type" value="Genomic_DNA"/>
</dbReference>
<dbReference type="Gene3D" id="3.30.565.10">
    <property type="entry name" value="Histidine kinase-like ATPase, C-terminal domain"/>
    <property type="match status" value="1"/>
</dbReference>
<feature type="transmembrane region" description="Helical" evidence="1">
    <location>
        <begin position="7"/>
        <end position="24"/>
    </location>
</feature>
<dbReference type="InterPro" id="IPR005467">
    <property type="entry name" value="His_kinase_dom"/>
</dbReference>
<reference evidence="3" key="1">
    <citation type="submission" date="2021-04" db="EMBL/GenBank/DDBJ databases">
        <title>Phylogenetic analysis of Acidobacteriaceae.</title>
        <authorList>
            <person name="Qiu L."/>
            <person name="Zhang Q."/>
        </authorList>
    </citation>
    <scope>NUCLEOTIDE SEQUENCE</scope>
    <source>
        <strain evidence="3">DSM 25168</strain>
    </source>
</reference>
<feature type="transmembrane region" description="Helical" evidence="1">
    <location>
        <begin position="119"/>
        <end position="142"/>
    </location>
</feature>
<keyword evidence="1" id="KW-0472">Membrane</keyword>
<evidence type="ECO:0000313" key="3">
    <source>
        <dbReference type="EMBL" id="UWZ82850.1"/>
    </source>
</evidence>
<evidence type="ECO:0000259" key="2">
    <source>
        <dbReference type="PROSITE" id="PS50109"/>
    </source>
</evidence>
<dbReference type="Pfam" id="PF06580">
    <property type="entry name" value="His_kinase"/>
    <property type="match status" value="1"/>
</dbReference>
<dbReference type="PANTHER" id="PTHR34220">
    <property type="entry name" value="SENSOR HISTIDINE KINASE YPDA"/>
    <property type="match status" value="1"/>
</dbReference>
<name>A0A9J7BM52_9BACT</name>
<dbReference type="PROSITE" id="PS50109">
    <property type="entry name" value="HIS_KIN"/>
    <property type="match status" value="1"/>
</dbReference>
<evidence type="ECO:0000256" key="1">
    <source>
        <dbReference type="SAM" id="Phobius"/>
    </source>
</evidence>
<dbReference type="InterPro" id="IPR036890">
    <property type="entry name" value="HATPase_C_sf"/>
</dbReference>
<keyword evidence="1" id="KW-0812">Transmembrane</keyword>
<dbReference type="InterPro" id="IPR010559">
    <property type="entry name" value="Sig_transdc_His_kin_internal"/>
</dbReference>
<dbReference type="RefSeq" id="WP_260792127.1">
    <property type="nucleotide sequence ID" value="NZ_CP093313.1"/>
</dbReference>
<keyword evidence="3" id="KW-0808">Transferase</keyword>
<dbReference type="PANTHER" id="PTHR34220:SF7">
    <property type="entry name" value="SENSOR HISTIDINE KINASE YPDA"/>
    <property type="match status" value="1"/>
</dbReference>
<dbReference type="KEGG" id="orp:MOP44_20055"/>
<accession>A0A9J7BM52</accession>
<feature type="domain" description="Histidine kinase" evidence="2">
    <location>
        <begin position="271"/>
        <end position="364"/>
    </location>
</feature>
<keyword evidence="1" id="KW-1133">Transmembrane helix</keyword>
<keyword evidence="3" id="KW-0418">Kinase</keyword>